<organism evidence="1 2">
    <name type="scientific">Ameca splendens</name>
    <dbReference type="NCBI Taxonomy" id="208324"/>
    <lineage>
        <taxon>Eukaryota</taxon>
        <taxon>Metazoa</taxon>
        <taxon>Chordata</taxon>
        <taxon>Craniata</taxon>
        <taxon>Vertebrata</taxon>
        <taxon>Euteleostomi</taxon>
        <taxon>Actinopterygii</taxon>
        <taxon>Neopterygii</taxon>
        <taxon>Teleostei</taxon>
        <taxon>Neoteleostei</taxon>
        <taxon>Acanthomorphata</taxon>
        <taxon>Ovalentaria</taxon>
        <taxon>Atherinomorphae</taxon>
        <taxon>Cyprinodontiformes</taxon>
        <taxon>Goodeidae</taxon>
        <taxon>Ameca</taxon>
    </lineage>
</organism>
<name>A0ABV0XXM6_9TELE</name>
<keyword evidence="2" id="KW-1185">Reference proteome</keyword>
<proteinExistence type="predicted"/>
<comment type="caution">
    <text evidence="1">The sequence shown here is derived from an EMBL/GenBank/DDBJ whole genome shotgun (WGS) entry which is preliminary data.</text>
</comment>
<evidence type="ECO:0000313" key="1">
    <source>
        <dbReference type="EMBL" id="MEQ2286230.1"/>
    </source>
</evidence>
<accession>A0ABV0XXM6</accession>
<gene>
    <name evidence="1" type="ORF">AMECASPLE_000293</name>
</gene>
<dbReference type="EMBL" id="JAHRIP010018819">
    <property type="protein sequence ID" value="MEQ2286230.1"/>
    <property type="molecule type" value="Genomic_DNA"/>
</dbReference>
<sequence>MLAKVLGLGINWVKSGLTLKMLPLEQVSVSGSLNQAVWIQIMLYLAALIPHMRKKKGEDPVKITLVRAFLVSPVSRYAPLPASLPSPHFCSPEVSICTHIPLHSITKFPQRNTTANTFFRFGFTSEDKIKTKTGGGAPCTPAPFKFKGRKFAAT</sequence>
<evidence type="ECO:0000313" key="2">
    <source>
        <dbReference type="Proteomes" id="UP001469553"/>
    </source>
</evidence>
<protein>
    <submittedName>
        <fullName evidence="1">Uncharacterized protein</fullName>
    </submittedName>
</protein>
<reference evidence="1 2" key="1">
    <citation type="submission" date="2021-06" db="EMBL/GenBank/DDBJ databases">
        <authorList>
            <person name="Palmer J.M."/>
        </authorList>
    </citation>
    <scope>NUCLEOTIDE SEQUENCE [LARGE SCALE GENOMIC DNA]</scope>
    <source>
        <strain evidence="1 2">AS_MEX2019</strain>
        <tissue evidence="1">Muscle</tissue>
    </source>
</reference>
<dbReference type="Proteomes" id="UP001469553">
    <property type="component" value="Unassembled WGS sequence"/>
</dbReference>